<dbReference type="PANTHER" id="PTHR10502:SF175">
    <property type="entry name" value="ANNEXIN A13"/>
    <property type="match status" value="1"/>
</dbReference>
<accession>A0A9Q1HH67</accession>
<evidence type="ECO:0000256" key="1">
    <source>
        <dbReference type="ARBA" id="ARBA00007831"/>
    </source>
</evidence>
<dbReference type="GO" id="GO:0005544">
    <property type="term" value="F:calcium-dependent phospholipid binding"/>
    <property type="evidence" value="ECO:0007669"/>
    <property type="project" value="InterPro"/>
</dbReference>
<dbReference type="EMBL" id="JAIZAY010000003">
    <property type="protein sequence ID" value="KAJ8044788.1"/>
    <property type="molecule type" value="Genomic_DNA"/>
</dbReference>
<comment type="similarity">
    <text evidence="2">Belongs to the CFAP97 family.</text>
</comment>
<evidence type="ECO:0000256" key="4">
    <source>
        <dbReference type="ARBA" id="ARBA00023216"/>
    </source>
</evidence>
<feature type="compositionally biased region" description="Basic residues" evidence="5">
    <location>
        <begin position="593"/>
        <end position="602"/>
    </location>
</feature>
<dbReference type="InterPro" id="IPR029488">
    <property type="entry name" value="Hmw/CFAP97"/>
</dbReference>
<dbReference type="AlphaFoldDB" id="A0A9Q1HH67"/>
<dbReference type="OrthoDB" id="2163395at2759"/>
<feature type="region of interest" description="Disordered" evidence="5">
    <location>
        <begin position="564"/>
        <end position="667"/>
    </location>
</feature>
<reference evidence="6" key="1">
    <citation type="submission" date="2021-10" db="EMBL/GenBank/DDBJ databases">
        <title>Tropical sea cucumber genome reveals ecological adaptation and Cuvierian tubules defense mechanism.</title>
        <authorList>
            <person name="Chen T."/>
        </authorList>
    </citation>
    <scope>NUCLEOTIDE SEQUENCE</scope>
    <source>
        <strain evidence="6">Nanhai2018</strain>
        <tissue evidence="6">Muscle</tissue>
    </source>
</reference>
<dbReference type="GO" id="GO:0005634">
    <property type="term" value="C:nucleus"/>
    <property type="evidence" value="ECO:0007669"/>
    <property type="project" value="TreeGrafter"/>
</dbReference>
<proteinExistence type="inferred from homology"/>
<dbReference type="SUPFAM" id="SSF47874">
    <property type="entry name" value="Annexin"/>
    <property type="match status" value="1"/>
</dbReference>
<dbReference type="Gene3D" id="1.10.220.10">
    <property type="entry name" value="Annexin"/>
    <property type="match status" value="4"/>
</dbReference>
<dbReference type="Proteomes" id="UP001152320">
    <property type="component" value="Chromosome 3"/>
</dbReference>
<dbReference type="InterPro" id="IPR037104">
    <property type="entry name" value="Annexin_sf"/>
</dbReference>
<sequence length="667" mass="75969">MPFYPAANNILQKRWNQRAYELHVKKKKAMKSGLDTKKPKSFIHLKVNLKRMQSEEERQASIDYENRILLAKLTNVLRSTGQLDNWNYDYELHSKSLNQMKMAEEREKINQENQKILKRLKERSSNFDADKWEDEYLMHNYYLDLKNSTTKNFELDVRGMDQEQALYFYGDDRHKRKVRAQYDKVSSNGDTASLAHSQAAVSEKSIKGDEMPNMVELKISKNVSRKKRRTVPRLPAIGMERKKEIERKKKEAAAKTAHYDDKDEAVKLFKASKGMGKPDVVVAQTLAKRKYSQRQQTKSKFEEQFDLNLEEELSAHLDDDYQHLVSALLATREDYDAEAIHGALKGEGPFTETLVEILSTRNNGALSSIKTAYARKYSKELEEDIKSEVKGQLRHLLISLTRGKRGELPVVDNDAAEKDAEQLKATQEDERWNSDSGKMADLLRTASWSHIVTVLHQYEKMTGKNTLDEMERLLGGDYRDAMSSLVKCLSDCPMFLAEQIHQNLQPSGDETTVMRIIIMRSEIDMALIRKAYKRLYGETLMDAVAKKLPLTSKRALVQMVVVHGAPEKPPSNPSQDKQQEADQKHAPSPSHPQHPKPLKRPPPKKDATIAPDNPLAKGNLKTSSKLGAAKSPRMERKADGNISQKGNQADQIEGSTVSLQKNGPDNL</sequence>
<evidence type="ECO:0000256" key="3">
    <source>
        <dbReference type="ARBA" id="ARBA00022737"/>
    </source>
</evidence>
<dbReference type="Pfam" id="PF13879">
    <property type="entry name" value="Hmw_CFAP97"/>
    <property type="match status" value="1"/>
</dbReference>
<dbReference type="PROSITE" id="PS51897">
    <property type="entry name" value="ANNEXIN_2"/>
    <property type="match status" value="2"/>
</dbReference>
<dbReference type="GO" id="GO:0012506">
    <property type="term" value="C:vesicle membrane"/>
    <property type="evidence" value="ECO:0007669"/>
    <property type="project" value="TreeGrafter"/>
</dbReference>
<evidence type="ECO:0000313" key="6">
    <source>
        <dbReference type="EMBL" id="KAJ8044788.1"/>
    </source>
</evidence>
<dbReference type="GO" id="GO:0005509">
    <property type="term" value="F:calcium ion binding"/>
    <property type="evidence" value="ECO:0007669"/>
    <property type="project" value="InterPro"/>
</dbReference>
<keyword evidence="4" id="KW-0041">Annexin</keyword>
<comment type="similarity">
    <text evidence="1">Belongs to the annexin family.</text>
</comment>
<protein>
    <submittedName>
        <fullName evidence="6">Annexin A11</fullName>
    </submittedName>
</protein>
<feature type="compositionally biased region" description="Polar residues" evidence="5">
    <location>
        <begin position="641"/>
        <end position="667"/>
    </location>
</feature>
<name>A0A9Q1HH67_HOLLE</name>
<dbReference type="InterPro" id="IPR001464">
    <property type="entry name" value="Annexin"/>
</dbReference>
<dbReference type="PANTHER" id="PTHR10502">
    <property type="entry name" value="ANNEXIN"/>
    <property type="match status" value="1"/>
</dbReference>
<gene>
    <name evidence="6" type="ORF">HOLleu_07643</name>
</gene>
<dbReference type="PRINTS" id="PR00196">
    <property type="entry name" value="ANNEXIN"/>
</dbReference>
<evidence type="ECO:0000313" key="7">
    <source>
        <dbReference type="Proteomes" id="UP001152320"/>
    </source>
</evidence>
<evidence type="ECO:0000256" key="2">
    <source>
        <dbReference type="ARBA" id="ARBA00008315"/>
    </source>
</evidence>
<organism evidence="6 7">
    <name type="scientific">Holothuria leucospilota</name>
    <name type="common">Black long sea cucumber</name>
    <name type="synonym">Mertensiothuria leucospilota</name>
    <dbReference type="NCBI Taxonomy" id="206669"/>
    <lineage>
        <taxon>Eukaryota</taxon>
        <taxon>Metazoa</taxon>
        <taxon>Echinodermata</taxon>
        <taxon>Eleutherozoa</taxon>
        <taxon>Echinozoa</taxon>
        <taxon>Holothuroidea</taxon>
        <taxon>Aspidochirotacea</taxon>
        <taxon>Aspidochirotida</taxon>
        <taxon>Holothuriidae</taxon>
        <taxon>Holothuria</taxon>
    </lineage>
</organism>
<dbReference type="GO" id="GO:0005886">
    <property type="term" value="C:plasma membrane"/>
    <property type="evidence" value="ECO:0007669"/>
    <property type="project" value="TreeGrafter"/>
</dbReference>
<dbReference type="GO" id="GO:0001786">
    <property type="term" value="F:phosphatidylserine binding"/>
    <property type="evidence" value="ECO:0007669"/>
    <property type="project" value="TreeGrafter"/>
</dbReference>
<dbReference type="InterPro" id="IPR018502">
    <property type="entry name" value="Annexin_repeat"/>
</dbReference>
<dbReference type="SMART" id="SM00335">
    <property type="entry name" value="ANX"/>
    <property type="match status" value="3"/>
</dbReference>
<dbReference type="Pfam" id="PF00191">
    <property type="entry name" value="Annexin"/>
    <property type="match status" value="3"/>
</dbReference>
<keyword evidence="3" id="KW-0677">Repeat</keyword>
<evidence type="ECO:0000256" key="5">
    <source>
        <dbReference type="SAM" id="MobiDB-lite"/>
    </source>
</evidence>
<keyword evidence="7" id="KW-1185">Reference proteome</keyword>
<dbReference type="GO" id="GO:0005737">
    <property type="term" value="C:cytoplasm"/>
    <property type="evidence" value="ECO:0007669"/>
    <property type="project" value="TreeGrafter"/>
</dbReference>
<comment type="caution">
    <text evidence="6">The sequence shown here is derived from an EMBL/GenBank/DDBJ whole genome shotgun (WGS) entry which is preliminary data.</text>
</comment>